<dbReference type="RefSeq" id="WP_342690595.1">
    <property type="nucleotide sequence ID" value="NZ_JBCGDP010000002.1"/>
</dbReference>
<accession>A0ABU9NJK9</accession>
<evidence type="ECO:0000313" key="4">
    <source>
        <dbReference type="Proteomes" id="UP001468798"/>
    </source>
</evidence>
<dbReference type="Gene3D" id="3.10.310.10">
    <property type="entry name" value="Diaminopimelate Epimerase, Chain A, domain 1"/>
    <property type="match status" value="2"/>
</dbReference>
<evidence type="ECO:0000256" key="1">
    <source>
        <dbReference type="ARBA" id="ARBA00008270"/>
    </source>
</evidence>
<dbReference type="Pfam" id="PF02567">
    <property type="entry name" value="PhzC-PhzF"/>
    <property type="match status" value="1"/>
</dbReference>
<dbReference type="EMBL" id="JBCGDP010000002">
    <property type="protein sequence ID" value="MEM0575506.1"/>
    <property type="molecule type" value="Genomic_DNA"/>
</dbReference>
<keyword evidence="4" id="KW-1185">Reference proteome</keyword>
<sequence length="293" mass="32136">MDNFQKVEVQIISAFVDNGKGGNSAGVVLNADNLTNEQKLKVATKVGLSETAFVSKSKVADFKLDFFTPTRQIAHCGHATIATFSYLSQLGLIKSKHSSKETIDGKREILIQNDLAFMEQKPPLYIEIADYREKILYSLGLTEDDTLTNAPISIVNTGNSFAIIPVASDDILKKIIPNLDLITQISDEFDLIGYYVFSTKTNNEERVATTRMFAPRYGIAEEAGTGMAAGPLACYLFDNLGLKKDRILIQQGWFMNPPSQSLIIVNLIVEKGNITKVMAGGKGIVVTSMTIEI</sequence>
<dbReference type="SUPFAM" id="SSF54506">
    <property type="entry name" value="Diaminopimelate epimerase-like"/>
    <property type="match status" value="1"/>
</dbReference>
<keyword evidence="2" id="KW-0413">Isomerase</keyword>
<dbReference type="NCBIfam" id="TIGR00654">
    <property type="entry name" value="PhzF_family"/>
    <property type="match status" value="1"/>
</dbReference>
<name>A0ABU9NJK9_9FLAO</name>
<comment type="similarity">
    <text evidence="1">Belongs to the PhzF family.</text>
</comment>
<proteinExistence type="inferred from homology"/>
<gene>
    <name evidence="3" type="ORF">WFZ86_03265</name>
</gene>
<protein>
    <submittedName>
        <fullName evidence="3">PhzF family phenazine biosynthesis protein</fullName>
    </submittedName>
</protein>
<dbReference type="PANTHER" id="PTHR13774:SF39">
    <property type="entry name" value="BIOSYNTHESIS PROTEIN, PUTATIVE-RELATED"/>
    <property type="match status" value="1"/>
</dbReference>
<reference evidence="3 4" key="1">
    <citation type="submission" date="2024-03" db="EMBL/GenBank/DDBJ databases">
        <title>Two novel species of the genus Flavobacterium exhibiting potentially degradation of complex polysaccharides.</title>
        <authorList>
            <person name="Lian X."/>
        </authorList>
    </citation>
    <scope>NUCLEOTIDE SEQUENCE [LARGE SCALE GENOMIC DNA]</scope>
    <source>
        <strain evidence="3 4">N6</strain>
    </source>
</reference>
<dbReference type="PANTHER" id="PTHR13774">
    <property type="entry name" value="PHENAZINE BIOSYNTHESIS PROTEIN"/>
    <property type="match status" value="1"/>
</dbReference>
<comment type="caution">
    <text evidence="3">The sequence shown here is derived from an EMBL/GenBank/DDBJ whole genome shotgun (WGS) entry which is preliminary data.</text>
</comment>
<evidence type="ECO:0000256" key="2">
    <source>
        <dbReference type="ARBA" id="ARBA00023235"/>
    </source>
</evidence>
<dbReference type="InterPro" id="IPR003719">
    <property type="entry name" value="Phenazine_PhzF-like"/>
</dbReference>
<organism evidence="3 4">
    <name type="scientific">Flavobacterium polysaccharolyticum</name>
    <dbReference type="NCBI Taxonomy" id="3133148"/>
    <lineage>
        <taxon>Bacteria</taxon>
        <taxon>Pseudomonadati</taxon>
        <taxon>Bacteroidota</taxon>
        <taxon>Flavobacteriia</taxon>
        <taxon>Flavobacteriales</taxon>
        <taxon>Flavobacteriaceae</taxon>
        <taxon>Flavobacterium</taxon>
    </lineage>
</organism>
<dbReference type="PIRSF" id="PIRSF016184">
    <property type="entry name" value="PhzC_PhzF"/>
    <property type="match status" value="1"/>
</dbReference>
<dbReference type="Proteomes" id="UP001468798">
    <property type="component" value="Unassembled WGS sequence"/>
</dbReference>
<evidence type="ECO:0000313" key="3">
    <source>
        <dbReference type="EMBL" id="MEM0575506.1"/>
    </source>
</evidence>